<keyword evidence="14" id="KW-1185">Reference proteome</keyword>
<feature type="chain" id="PRO_5046771901" evidence="12">
    <location>
        <begin position="29"/>
        <end position="135"/>
    </location>
</feature>
<keyword evidence="6" id="KW-0931">ER-Golgi transport</keyword>
<protein>
    <submittedName>
        <fullName evidence="13">Uncharacterized protein</fullName>
    </submittedName>
</protein>
<evidence type="ECO:0000256" key="2">
    <source>
        <dbReference type="ARBA" id="ARBA00010120"/>
    </source>
</evidence>
<dbReference type="Proteomes" id="UP001162164">
    <property type="component" value="Unassembled WGS sequence"/>
</dbReference>
<keyword evidence="10" id="KW-0675">Receptor</keyword>
<sequence length="135" mass="15353">MNIFRFTGDLSHLIAIIILLQKIWHTRSCAGISGKKSSSVCFSFRDEGTLDLVTTYVSLYNTMMKFVFLATSCTTVYLIYVKFKATYDRNQDTFRISFLIIPAIGLALLINHDFTVLEIIKLVTPFNNITVPDNL</sequence>
<evidence type="ECO:0000256" key="12">
    <source>
        <dbReference type="SAM" id="SignalP"/>
    </source>
</evidence>
<reference evidence="13" key="1">
    <citation type="journal article" date="2023" name="Insect Mol. Biol.">
        <title>Genome sequencing provides insights into the evolution of gene families encoding plant cell wall-degrading enzymes in longhorned beetles.</title>
        <authorList>
            <person name="Shin N.R."/>
            <person name="Okamura Y."/>
            <person name="Kirsch R."/>
            <person name="Pauchet Y."/>
        </authorList>
    </citation>
    <scope>NUCLEOTIDE SEQUENCE</scope>
    <source>
        <strain evidence="13">MMC_N1</strain>
    </source>
</reference>
<organism evidence="13 14">
    <name type="scientific">Molorchus minor</name>
    <dbReference type="NCBI Taxonomy" id="1323400"/>
    <lineage>
        <taxon>Eukaryota</taxon>
        <taxon>Metazoa</taxon>
        <taxon>Ecdysozoa</taxon>
        <taxon>Arthropoda</taxon>
        <taxon>Hexapoda</taxon>
        <taxon>Insecta</taxon>
        <taxon>Pterygota</taxon>
        <taxon>Neoptera</taxon>
        <taxon>Endopterygota</taxon>
        <taxon>Coleoptera</taxon>
        <taxon>Polyphaga</taxon>
        <taxon>Cucujiformia</taxon>
        <taxon>Chrysomeloidea</taxon>
        <taxon>Cerambycidae</taxon>
        <taxon>Lamiinae</taxon>
        <taxon>Monochamini</taxon>
        <taxon>Molorchus</taxon>
    </lineage>
</organism>
<evidence type="ECO:0000256" key="10">
    <source>
        <dbReference type="ARBA" id="ARBA00023170"/>
    </source>
</evidence>
<comment type="subcellular location">
    <subcellularLocation>
        <location evidence="1">Endoplasmic reticulum membrane</location>
        <topology evidence="1">Multi-pass membrane protein</topology>
    </subcellularLocation>
</comment>
<gene>
    <name evidence="13" type="ORF">NQ317_008533</name>
</gene>
<dbReference type="InterPro" id="IPR000133">
    <property type="entry name" value="ER_ret_rcpt"/>
</dbReference>
<comment type="caution">
    <text evidence="13">The sequence shown here is derived from an EMBL/GenBank/DDBJ whole genome shotgun (WGS) entry which is preliminary data.</text>
</comment>
<evidence type="ECO:0000256" key="7">
    <source>
        <dbReference type="ARBA" id="ARBA00022927"/>
    </source>
</evidence>
<feature type="transmembrane region" description="Helical" evidence="11">
    <location>
        <begin position="93"/>
        <end position="110"/>
    </location>
</feature>
<evidence type="ECO:0000313" key="14">
    <source>
        <dbReference type="Proteomes" id="UP001162164"/>
    </source>
</evidence>
<evidence type="ECO:0000256" key="8">
    <source>
        <dbReference type="ARBA" id="ARBA00022989"/>
    </source>
</evidence>
<evidence type="ECO:0000256" key="6">
    <source>
        <dbReference type="ARBA" id="ARBA00022892"/>
    </source>
</evidence>
<dbReference type="PRINTS" id="PR00660">
    <property type="entry name" value="ERLUMENR"/>
</dbReference>
<dbReference type="Pfam" id="PF00810">
    <property type="entry name" value="ER_lumen_recept"/>
    <property type="match status" value="1"/>
</dbReference>
<keyword evidence="5" id="KW-0256">Endoplasmic reticulum</keyword>
<comment type="similarity">
    <text evidence="2">Belongs to the ERD2 family.</text>
</comment>
<keyword evidence="9 11" id="KW-0472">Membrane</keyword>
<proteinExistence type="inferred from homology"/>
<keyword evidence="12" id="KW-0732">Signal</keyword>
<evidence type="ECO:0000256" key="3">
    <source>
        <dbReference type="ARBA" id="ARBA00022448"/>
    </source>
</evidence>
<keyword evidence="4 11" id="KW-0812">Transmembrane</keyword>
<keyword evidence="3" id="KW-0813">Transport</keyword>
<dbReference type="EMBL" id="JAPWTJ010001686">
    <property type="protein sequence ID" value="KAJ8969970.1"/>
    <property type="molecule type" value="Genomic_DNA"/>
</dbReference>
<evidence type="ECO:0000313" key="13">
    <source>
        <dbReference type="EMBL" id="KAJ8969970.1"/>
    </source>
</evidence>
<evidence type="ECO:0000256" key="9">
    <source>
        <dbReference type="ARBA" id="ARBA00023136"/>
    </source>
</evidence>
<keyword evidence="7" id="KW-0653">Protein transport</keyword>
<dbReference type="PANTHER" id="PTHR10585">
    <property type="entry name" value="ER LUMEN PROTEIN RETAINING RECEPTOR"/>
    <property type="match status" value="1"/>
</dbReference>
<name>A0ABQ9IZV8_9CUCU</name>
<evidence type="ECO:0000256" key="1">
    <source>
        <dbReference type="ARBA" id="ARBA00004477"/>
    </source>
</evidence>
<evidence type="ECO:0000256" key="5">
    <source>
        <dbReference type="ARBA" id="ARBA00022824"/>
    </source>
</evidence>
<evidence type="ECO:0000256" key="11">
    <source>
        <dbReference type="SAM" id="Phobius"/>
    </source>
</evidence>
<keyword evidence="8 11" id="KW-1133">Transmembrane helix</keyword>
<evidence type="ECO:0000256" key="4">
    <source>
        <dbReference type="ARBA" id="ARBA00022692"/>
    </source>
</evidence>
<feature type="signal peptide" evidence="12">
    <location>
        <begin position="1"/>
        <end position="28"/>
    </location>
</feature>
<accession>A0ABQ9IZV8</accession>
<feature type="transmembrane region" description="Helical" evidence="11">
    <location>
        <begin position="63"/>
        <end position="81"/>
    </location>
</feature>